<dbReference type="Proteomes" id="UP000095709">
    <property type="component" value="Unassembled WGS sequence"/>
</dbReference>
<accession>A0A174QSZ0</accession>
<dbReference type="EMBL" id="CZAL01000004">
    <property type="protein sequence ID" value="CUP00526.1"/>
    <property type="molecule type" value="Genomic_DNA"/>
</dbReference>
<reference evidence="1 2" key="1">
    <citation type="submission" date="2015-09" db="EMBL/GenBank/DDBJ databases">
        <authorList>
            <consortium name="Pathogen Informatics"/>
        </authorList>
    </citation>
    <scope>NUCLEOTIDE SEQUENCE [LARGE SCALE GENOMIC DNA]</scope>
    <source>
        <strain evidence="1 2">2789STDY5834885</strain>
    </source>
</reference>
<gene>
    <name evidence="1" type="ORF">ERS852498_01019</name>
</gene>
<proteinExistence type="predicted"/>
<dbReference type="RefSeq" id="WP_022463112.1">
    <property type="nucleotide sequence ID" value="NZ_CZAL01000004.1"/>
</dbReference>
<sequence length="61" mass="7151">MKAREKIWKLIKTKILGAKVRYRLFLSKTPVLFRKSVIKYPMGVSFARCKKEDEEYAADGI</sequence>
<dbReference type="AlphaFoldDB" id="A0A174QSZ0"/>
<organism evidence="1 2">
    <name type="scientific">Fusicatenibacter saccharivorans</name>
    <dbReference type="NCBI Taxonomy" id="1150298"/>
    <lineage>
        <taxon>Bacteria</taxon>
        <taxon>Bacillati</taxon>
        <taxon>Bacillota</taxon>
        <taxon>Clostridia</taxon>
        <taxon>Lachnospirales</taxon>
        <taxon>Lachnospiraceae</taxon>
        <taxon>Fusicatenibacter</taxon>
    </lineage>
</organism>
<protein>
    <submittedName>
        <fullName evidence="1">Uncharacterized protein</fullName>
    </submittedName>
</protein>
<name>A0A174QSZ0_9FIRM</name>
<evidence type="ECO:0000313" key="2">
    <source>
        <dbReference type="Proteomes" id="UP000095709"/>
    </source>
</evidence>
<evidence type="ECO:0000313" key="1">
    <source>
        <dbReference type="EMBL" id="CUP00526.1"/>
    </source>
</evidence>